<dbReference type="PANTHER" id="PTHR11329:SF0">
    <property type="entry name" value="LEUKOCYTE CELL-DERIVED CHEMOTAXIN-2"/>
    <property type="match status" value="1"/>
</dbReference>
<dbReference type="AlphaFoldDB" id="A0A1I7IVV4"/>
<evidence type="ECO:0000256" key="1">
    <source>
        <dbReference type="ARBA" id="ARBA00022723"/>
    </source>
</evidence>
<dbReference type="RefSeq" id="WP_093026550.1">
    <property type="nucleotide sequence ID" value="NZ_FPBK01000023.1"/>
</dbReference>
<organism evidence="8 9">
    <name type="scientific">Pustulibacterium marinum</name>
    <dbReference type="NCBI Taxonomy" id="1224947"/>
    <lineage>
        <taxon>Bacteria</taxon>
        <taxon>Pseudomonadati</taxon>
        <taxon>Bacteroidota</taxon>
        <taxon>Flavobacteriia</taxon>
        <taxon>Flavobacteriales</taxon>
        <taxon>Flavobacteriaceae</taxon>
        <taxon>Pustulibacterium</taxon>
    </lineage>
</organism>
<gene>
    <name evidence="8" type="ORF">SAMN05216480_1238</name>
</gene>
<dbReference type="InterPro" id="IPR011055">
    <property type="entry name" value="Dup_hybrid_motif"/>
</dbReference>
<keyword evidence="9" id="KW-1185">Reference proteome</keyword>
<evidence type="ECO:0000259" key="7">
    <source>
        <dbReference type="Pfam" id="PF01551"/>
    </source>
</evidence>
<evidence type="ECO:0000313" key="8">
    <source>
        <dbReference type="EMBL" id="SFU77029.1"/>
    </source>
</evidence>
<keyword evidence="4" id="KW-1015">Disulfide bond</keyword>
<keyword evidence="6" id="KW-1133">Transmembrane helix</keyword>
<comment type="similarity">
    <text evidence="5">Belongs to the LECT2/MIM-1 family.</text>
</comment>
<evidence type="ECO:0000256" key="5">
    <source>
        <dbReference type="ARBA" id="ARBA00024361"/>
    </source>
</evidence>
<dbReference type="GO" id="GO:0046872">
    <property type="term" value="F:metal ion binding"/>
    <property type="evidence" value="ECO:0007669"/>
    <property type="project" value="UniProtKB-KW"/>
</dbReference>
<dbReference type="EMBL" id="FPBK01000023">
    <property type="protein sequence ID" value="SFU77029.1"/>
    <property type="molecule type" value="Genomic_DNA"/>
</dbReference>
<keyword evidence="3" id="KW-0862">Zinc</keyword>
<dbReference type="Proteomes" id="UP000199138">
    <property type="component" value="Unassembled WGS sequence"/>
</dbReference>
<evidence type="ECO:0000256" key="2">
    <source>
        <dbReference type="ARBA" id="ARBA00022729"/>
    </source>
</evidence>
<dbReference type="CDD" id="cd12797">
    <property type="entry name" value="M23_peptidase"/>
    <property type="match status" value="1"/>
</dbReference>
<feature type="domain" description="M23ase beta-sheet core" evidence="7">
    <location>
        <begin position="59"/>
        <end position="152"/>
    </location>
</feature>
<sequence length="167" mass="18381">MTKNQKIAAGTGAVLTAFVLYKYFVKKIKPIVKPLIKRGCDTNSMGCGNYGASRNHAGDHNGQDYVVTEGQPVYAPITGTITRKAYPYADDLQWQGFVIENLQYYFKVFYCIPVTGIVGTKVKAGDVVAYAQDISKKHGSAMTPHIHLEAYLKTPVGVELIDPNTLY</sequence>
<keyword evidence="6" id="KW-0472">Membrane</keyword>
<feature type="transmembrane region" description="Helical" evidence="6">
    <location>
        <begin position="6"/>
        <end position="25"/>
    </location>
</feature>
<dbReference type="PANTHER" id="PTHR11329">
    <property type="entry name" value="LEUKOCYTE CELL-DERIVED CHEMOTAXIN 2"/>
    <property type="match status" value="1"/>
</dbReference>
<evidence type="ECO:0000256" key="6">
    <source>
        <dbReference type="SAM" id="Phobius"/>
    </source>
</evidence>
<evidence type="ECO:0000256" key="4">
    <source>
        <dbReference type="ARBA" id="ARBA00023157"/>
    </source>
</evidence>
<dbReference type="Pfam" id="PF01551">
    <property type="entry name" value="Peptidase_M23"/>
    <property type="match status" value="1"/>
</dbReference>
<dbReference type="InterPro" id="IPR008663">
    <property type="entry name" value="LECT2"/>
</dbReference>
<accession>A0A1I7IVV4</accession>
<evidence type="ECO:0000256" key="3">
    <source>
        <dbReference type="ARBA" id="ARBA00022833"/>
    </source>
</evidence>
<dbReference type="InterPro" id="IPR016047">
    <property type="entry name" value="M23ase_b-sheet_dom"/>
</dbReference>
<dbReference type="STRING" id="1224947.SAMN05216480_1238"/>
<dbReference type="Gene3D" id="2.70.70.10">
    <property type="entry name" value="Glucose Permease (Domain IIA)"/>
    <property type="match status" value="1"/>
</dbReference>
<proteinExistence type="inferred from homology"/>
<evidence type="ECO:0000313" key="9">
    <source>
        <dbReference type="Proteomes" id="UP000199138"/>
    </source>
</evidence>
<dbReference type="SUPFAM" id="SSF51261">
    <property type="entry name" value="Duplicated hybrid motif"/>
    <property type="match status" value="1"/>
</dbReference>
<reference evidence="8 9" key="1">
    <citation type="submission" date="2016-10" db="EMBL/GenBank/DDBJ databases">
        <authorList>
            <person name="de Groot N.N."/>
        </authorList>
    </citation>
    <scope>NUCLEOTIDE SEQUENCE [LARGE SCALE GENOMIC DNA]</scope>
    <source>
        <strain evidence="8 9">CGMCC 1.12333</strain>
    </source>
</reference>
<protein>
    <submittedName>
        <fullName evidence="8">Peptidase family M23</fullName>
    </submittedName>
</protein>
<name>A0A1I7IVV4_9FLAO</name>
<keyword evidence="6" id="KW-0812">Transmembrane</keyword>
<keyword evidence="1" id="KW-0479">Metal-binding</keyword>
<keyword evidence="2" id="KW-0732">Signal</keyword>
<dbReference type="OrthoDB" id="1190137at2"/>